<sequence length="266" mass="29014">MNQVITFHNRKPAPISVNGETISLEEIDALASQFADADKPREAAARALVVRALLRQRAAALQIEAADEESALEQVLVREVPAQSVSDEEVHRYFEGHREKFRSGDLFEARHILFEAGPQEDRIALAKRADALLLALKNNPDRFEQFAREASTCTSASLGGSLGQLTEGSVVPEFWSALVAFGKPGLLPQPVETRFGCHIIRIDRCALGEALPLEAVQERIRAYLNARLEQLGQQQYVSRLIEGAQISGIDLGNTGPQGAGPGLPTE</sequence>
<feature type="domain" description="PpiC" evidence="6">
    <location>
        <begin position="104"/>
        <end position="204"/>
    </location>
</feature>
<dbReference type="AlphaFoldDB" id="A0A6S6Y4U6"/>
<organism evidence="7 8">
    <name type="scientific">Denitratisoma oestradiolicum</name>
    <dbReference type="NCBI Taxonomy" id="311182"/>
    <lineage>
        <taxon>Bacteria</taxon>
        <taxon>Pseudomonadati</taxon>
        <taxon>Pseudomonadota</taxon>
        <taxon>Betaproteobacteria</taxon>
        <taxon>Nitrosomonadales</taxon>
        <taxon>Sterolibacteriaceae</taxon>
        <taxon>Denitratisoma</taxon>
    </lineage>
</organism>
<evidence type="ECO:0000256" key="2">
    <source>
        <dbReference type="ARBA" id="ARBA00007656"/>
    </source>
</evidence>
<dbReference type="EC" id="5.2.1.8" evidence="3"/>
<keyword evidence="5 7" id="KW-0413">Isomerase</keyword>
<dbReference type="KEGG" id="doe:DENOEST_0463"/>
<dbReference type="Gene3D" id="3.10.50.40">
    <property type="match status" value="1"/>
</dbReference>
<evidence type="ECO:0000256" key="5">
    <source>
        <dbReference type="PROSITE-ProRule" id="PRU00278"/>
    </source>
</evidence>
<evidence type="ECO:0000256" key="3">
    <source>
        <dbReference type="ARBA" id="ARBA00013194"/>
    </source>
</evidence>
<accession>A0A6S6Y4U6</accession>
<comment type="catalytic activity">
    <reaction evidence="1">
        <text>[protein]-peptidylproline (omega=180) = [protein]-peptidylproline (omega=0)</text>
        <dbReference type="Rhea" id="RHEA:16237"/>
        <dbReference type="Rhea" id="RHEA-COMP:10747"/>
        <dbReference type="Rhea" id="RHEA-COMP:10748"/>
        <dbReference type="ChEBI" id="CHEBI:83833"/>
        <dbReference type="ChEBI" id="CHEBI:83834"/>
        <dbReference type="EC" id="5.2.1.8"/>
    </reaction>
</comment>
<keyword evidence="4 5" id="KW-0697">Rotamase</keyword>
<evidence type="ECO:0000256" key="1">
    <source>
        <dbReference type="ARBA" id="ARBA00000971"/>
    </source>
</evidence>
<dbReference type="SUPFAM" id="SSF54534">
    <property type="entry name" value="FKBP-like"/>
    <property type="match status" value="1"/>
</dbReference>
<dbReference type="InterPro" id="IPR000297">
    <property type="entry name" value="PPIase_PpiC"/>
</dbReference>
<dbReference type="Pfam" id="PF00639">
    <property type="entry name" value="Rotamase"/>
    <property type="match status" value="1"/>
</dbReference>
<evidence type="ECO:0000259" key="6">
    <source>
        <dbReference type="PROSITE" id="PS50198"/>
    </source>
</evidence>
<evidence type="ECO:0000256" key="4">
    <source>
        <dbReference type="ARBA" id="ARBA00023110"/>
    </source>
</evidence>
<dbReference type="SUPFAM" id="SSF109998">
    <property type="entry name" value="Triger factor/SurA peptide-binding domain-like"/>
    <property type="match status" value="1"/>
</dbReference>
<dbReference type="InterPro" id="IPR027304">
    <property type="entry name" value="Trigger_fact/SurA_dom_sf"/>
</dbReference>
<dbReference type="PANTHER" id="PTHR47245:SF2">
    <property type="entry name" value="PEPTIDYL-PROLYL CIS-TRANS ISOMERASE HP_0175-RELATED"/>
    <property type="match status" value="1"/>
</dbReference>
<keyword evidence="8" id="KW-1185">Reference proteome</keyword>
<evidence type="ECO:0000313" key="7">
    <source>
        <dbReference type="EMBL" id="CAB1367628.1"/>
    </source>
</evidence>
<dbReference type="InterPro" id="IPR046357">
    <property type="entry name" value="PPIase_dom_sf"/>
</dbReference>
<comment type="similarity">
    <text evidence="2">Belongs to the PpiC/parvulin rotamase family.</text>
</comment>
<dbReference type="PANTHER" id="PTHR47245">
    <property type="entry name" value="PEPTIDYLPROLYL ISOMERASE"/>
    <property type="match status" value="1"/>
</dbReference>
<gene>
    <name evidence="7" type="ORF">DENOEST_0463</name>
</gene>
<protein>
    <recommendedName>
        <fullName evidence="3">peptidylprolyl isomerase</fullName>
        <ecNumber evidence="3">5.2.1.8</ecNumber>
    </recommendedName>
</protein>
<evidence type="ECO:0000313" key="8">
    <source>
        <dbReference type="Proteomes" id="UP000515733"/>
    </source>
</evidence>
<dbReference type="EMBL" id="LR778301">
    <property type="protein sequence ID" value="CAB1367628.1"/>
    <property type="molecule type" value="Genomic_DNA"/>
</dbReference>
<dbReference type="RefSeq" id="WP_170228179.1">
    <property type="nucleotide sequence ID" value="NZ_LR778301.1"/>
</dbReference>
<reference evidence="7 8" key="1">
    <citation type="submission" date="2020-03" db="EMBL/GenBank/DDBJ databases">
        <authorList>
            <consortium name="Genoscope - CEA"/>
            <person name="William W."/>
        </authorList>
    </citation>
    <scope>NUCLEOTIDE SEQUENCE [LARGE SCALE GENOMIC DNA]</scope>
    <source>
        <strain evidence="8">DSM 16959</strain>
    </source>
</reference>
<dbReference type="Proteomes" id="UP000515733">
    <property type="component" value="Chromosome"/>
</dbReference>
<name>A0A6S6Y4U6_9PROT</name>
<dbReference type="GO" id="GO:0003755">
    <property type="term" value="F:peptidyl-prolyl cis-trans isomerase activity"/>
    <property type="evidence" value="ECO:0007669"/>
    <property type="project" value="UniProtKB-KW"/>
</dbReference>
<dbReference type="InterPro" id="IPR050245">
    <property type="entry name" value="PrsA_foldase"/>
</dbReference>
<dbReference type="PROSITE" id="PS50198">
    <property type="entry name" value="PPIC_PPIASE_2"/>
    <property type="match status" value="1"/>
</dbReference>
<proteinExistence type="inferred from homology"/>